<dbReference type="STRING" id="559515.M4C1W0"/>
<keyword evidence="3" id="KW-0808">Transferase</keyword>
<evidence type="ECO:0000256" key="7">
    <source>
        <dbReference type="ARBA" id="ARBA00047899"/>
    </source>
</evidence>
<evidence type="ECO:0000256" key="9">
    <source>
        <dbReference type="SAM" id="MobiDB-lite"/>
    </source>
</evidence>
<evidence type="ECO:0000313" key="11">
    <source>
        <dbReference type="EnsemblProtists" id="HpaP813061"/>
    </source>
</evidence>
<accession>M4C1W0</accession>
<dbReference type="GO" id="GO:0004674">
    <property type="term" value="F:protein serine/threonine kinase activity"/>
    <property type="evidence" value="ECO:0007669"/>
    <property type="project" value="UniProtKB-KW"/>
</dbReference>
<organism evidence="11 12">
    <name type="scientific">Hyaloperonospora arabidopsidis (strain Emoy2)</name>
    <name type="common">Downy mildew agent</name>
    <name type="synonym">Peronospora arabidopsidis</name>
    <dbReference type="NCBI Taxonomy" id="559515"/>
    <lineage>
        <taxon>Eukaryota</taxon>
        <taxon>Sar</taxon>
        <taxon>Stramenopiles</taxon>
        <taxon>Oomycota</taxon>
        <taxon>Peronosporomycetes</taxon>
        <taxon>Peronosporales</taxon>
        <taxon>Peronosporaceae</taxon>
        <taxon>Hyaloperonospora</taxon>
    </lineage>
</organism>
<dbReference type="GO" id="GO:0007165">
    <property type="term" value="P:signal transduction"/>
    <property type="evidence" value="ECO:0007669"/>
    <property type="project" value="TreeGrafter"/>
</dbReference>
<comment type="catalytic activity">
    <reaction evidence="7">
        <text>L-threonyl-[protein] + ATP = O-phospho-L-threonyl-[protein] + ADP + H(+)</text>
        <dbReference type="Rhea" id="RHEA:46608"/>
        <dbReference type="Rhea" id="RHEA-COMP:11060"/>
        <dbReference type="Rhea" id="RHEA-COMP:11605"/>
        <dbReference type="ChEBI" id="CHEBI:15378"/>
        <dbReference type="ChEBI" id="CHEBI:30013"/>
        <dbReference type="ChEBI" id="CHEBI:30616"/>
        <dbReference type="ChEBI" id="CHEBI:61977"/>
        <dbReference type="ChEBI" id="CHEBI:456216"/>
        <dbReference type="EC" id="2.7.11.1"/>
    </reaction>
</comment>
<feature type="domain" description="Protein kinase" evidence="10">
    <location>
        <begin position="284"/>
        <end position="700"/>
    </location>
</feature>
<dbReference type="OMA" id="VAFPTWL"/>
<dbReference type="EnsemblProtists" id="HpaT813061">
    <property type="protein sequence ID" value="HpaP813061"/>
    <property type="gene ID" value="HpaG813061"/>
</dbReference>
<feature type="region of interest" description="Disordered" evidence="9">
    <location>
        <begin position="618"/>
        <end position="653"/>
    </location>
</feature>
<dbReference type="PANTHER" id="PTHR43895:SF32">
    <property type="entry name" value="SERINE_THREONINE-PROTEIN KINASE CHK1"/>
    <property type="match status" value="1"/>
</dbReference>
<evidence type="ECO:0000256" key="6">
    <source>
        <dbReference type="ARBA" id="ARBA00022840"/>
    </source>
</evidence>
<dbReference type="EC" id="2.7.11.1" evidence="1"/>
<feature type="compositionally biased region" description="Acidic residues" evidence="9">
    <location>
        <begin position="265"/>
        <end position="275"/>
    </location>
</feature>
<dbReference type="InterPro" id="IPR000719">
    <property type="entry name" value="Prot_kinase_dom"/>
</dbReference>
<evidence type="ECO:0000313" key="12">
    <source>
        <dbReference type="Proteomes" id="UP000011713"/>
    </source>
</evidence>
<dbReference type="VEuPathDB" id="FungiDB:HpaG813061"/>
<evidence type="ECO:0000256" key="5">
    <source>
        <dbReference type="ARBA" id="ARBA00022777"/>
    </source>
</evidence>
<dbReference type="Gene3D" id="3.30.200.20">
    <property type="entry name" value="Phosphorylase Kinase, domain 1"/>
    <property type="match status" value="2"/>
</dbReference>
<evidence type="ECO:0000256" key="8">
    <source>
        <dbReference type="ARBA" id="ARBA00048679"/>
    </source>
</evidence>
<sequence>MQPFRRSGSYIQQPCVVGVQYNDKKTKAFYAGETELYKERTKYMPLSEANVSPERVATFDGQHITLSSCPGVSAFTMGNYLGGGIAGVVYEALDQRLKRPVAVKILNPVGYKLTSPSSLRRAEIVKKGVPILGNVRNMTLENVFWVHLPRRRELLACYAIGCSTNAAMTSSLTPTAAAATAAGSLSTTTSYGLRELTLEMCVSLWLLDHHDDELREQRRRQTGRTDRRRSASVLLSCEEPVQEFSRPTAAAAAVSSTASSQLQQVEEEEEEEEEEGGGRKYRGEEEETKQGGGGGGGSHRCENHDNNDNDEVVVNDVVYVIPSLPAKYRAFLQARKTIYREIAHMHKLTGNSVTGERIGSGHENVLQLYNVLEFVQPSKSTIFLVLELAYGGELFDRIRGDAGVEQEVARTYFKQLLAGVRYCHQLGIVHRDLKPENLLLSDSDVLKIADFGLSAHFIAAVSSGTSADDHNNNDENEITNRLSPSRFRRLNSIVGSPHYVAPEVLQNARYGYDGRKADMWSSGVILYGLLVGTLPFGPDLASCPRYLKFGEWLRSLPVDPHTSRLLFDINLFHAGGSPDSLKQQHQQPEMSPTHSNFHSTAPMLGLILNSSTMLWNQNQAGGASSPSTSGKSSFSSDASMRKPGPTGSGGVVQPRRSVAFPTWFFPSSLSPLAAYLLASLLHPDPNKRISCEEACKSSWVLET</sequence>
<dbReference type="InParanoid" id="M4C1W0"/>
<keyword evidence="6" id="KW-0067">ATP-binding</keyword>
<dbReference type="Proteomes" id="UP000011713">
    <property type="component" value="Unassembled WGS sequence"/>
</dbReference>
<reference evidence="11" key="2">
    <citation type="submission" date="2015-06" db="UniProtKB">
        <authorList>
            <consortium name="EnsemblProtists"/>
        </authorList>
    </citation>
    <scope>IDENTIFICATION</scope>
    <source>
        <strain evidence="11">Emoy2</strain>
    </source>
</reference>
<proteinExistence type="predicted"/>
<evidence type="ECO:0000256" key="1">
    <source>
        <dbReference type="ARBA" id="ARBA00012513"/>
    </source>
</evidence>
<name>M4C1W0_HYAAE</name>
<dbReference type="Pfam" id="PF00069">
    <property type="entry name" value="Pkinase"/>
    <property type="match status" value="1"/>
</dbReference>
<keyword evidence="12" id="KW-1185">Reference proteome</keyword>
<feature type="region of interest" description="Disordered" evidence="9">
    <location>
        <begin position="577"/>
        <end position="596"/>
    </location>
</feature>
<feature type="compositionally biased region" description="Polar residues" evidence="9">
    <location>
        <begin position="580"/>
        <end position="596"/>
    </location>
</feature>
<evidence type="ECO:0000259" key="10">
    <source>
        <dbReference type="PROSITE" id="PS50011"/>
    </source>
</evidence>
<evidence type="ECO:0000256" key="2">
    <source>
        <dbReference type="ARBA" id="ARBA00022527"/>
    </source>
</evidence>
<feature type="region of interest" description="Disordered" evidence="9">
    <location>
        <begin position="247"/>
        <end position="308"/>
    </location>
</feature>
<evidence type="ECO:0000256" key="3">
    <source>
        <dbReference type="ARBA" id="ARBA00022679"/>
    </source>
</evidence>
<dbReference type="PROSITE" id="PS50011">
    <property type="entry name" value="PROTEIN_KINASE_DOM"/>
    <property type="match status" value="1"/>
</dbReference>
<dbReference type="SMART" id="SM00220">
    <property type="entry name" value="S_TKc"/>
    <property type="match status" value="1"/>
</dbReference>
<dbReference type="GO" id="GO:0005524">
    <property type="term" value="F:ATP binding"/>
    <property type="evidence" value="ECO:0007669"/>
    <property type="project" value="UniProtKB-KW"/>
</dbReference>
<feature type="compositionally biased region" description="Low complexity" evidence="9">
    <location>
        <begin position="248"/>
        <end position="260"/>
    </location>
</feature>
<comment type="catalytic activity">
    <reaction evidence="8">
        <text>L-seryl-[protein] + ATP = O-phospho-L-seryl-[protein] + ADP + H(+)</text>
        <dbReference type="Rhea" id="RHEA:17989"/>
        <dbReference type="Rhea" id="RHEA-COMP:9863"/>
        <dbReference type="Rhea" id="RHEA-COMP:11604"/>
        <dbReference type="ChEBI" id="CHEBI:15378"/>
        <dbReference type="ChEBI" id="CHEBI:29999"/>
        <dbReference type="ChEBI" id="CHEBI:30616"/>
        <dbReference type="ChEBI" id="CHEBI:83421"/>
        <dbReference type="ChEBI" id="CHEBI:456216"/>
        <dbReference type="EC" id="2.7.11.1"/>
    </reaction>
</comment>
<dbReference type="PANTHER" id="PTHR43895">
    <property type="entry name" value="CALCIUM/CALMODULIN-DEPENDENT PROTEIN KINASE KINASE-RELATED"/>
    <property type="match status" value="1"/>
</dbReference>
<dbReference type="PROSITE" id="PS00108">
    <property type="entry name" value="PROTEIN_KINASE_ST"/>
    <property type="match status" value="1"/>
</dbReference>
<keyword evidence="5" id="KW-0418">Kinase</keyword>
<keyword evidence="4" id="KW-0547">Nucleotide-binding</keyword>
<reference evidence="12" key="1">
    <citation type="journal article" date="2010" name="Science">
        <title>Signatures of adaptation to obligate biotrophy in the Hyaloperonospora arabidopsidis genome.</title>
        <authorList>
            <person name="Baxter L."/>
            <person name="Tripathy S."/>
            <person name="Ishaque N."/>
            <person name="Boot N."/>
            <person name="Cabral A."/>
            <person name="Kemen E."/>
            <person name="Thines M."/>
            <person name="Ah-Fong A."/>
            <person name="Anderson R."/>
            <person name="Badejoko W."/>
            <person name="Bittner-Eddy P."/>
            <person name="Boore J.L."/>
            <person name="Chibucos M.C."/>
            <person name="Coates M."/>
            <person name="Dehal P."/>
            <person name="Delehaunty K."/>
            <person name="Dong S."/>
            <person name="Downton P."/>
            <person name="Dumas B."/>
            <person name="Fabro G."/>
            <person name="Fronick C."/>
            <person name="Fuerstenberg S.I."/>
            <person name="Fulton L."/>
            <person name="Gaulin E."/>
            <person name="Govers F."/>
            <person name="Hughes L."/>
            <person name="Humphray S."/>
            <person name="Jiang R.H."/>
            <person name="Judelson H."/>
            <person name="Kamoun S."/>
            <person name="Kyung K."/>
            <person name="Meijer H."/>
            <person name="Minx P."/>
            <person name="Morris P."/>
            <person name="Nelson J."/>
            <person name="Phuntumart V."/>
            <person name="Qutob D."/>
            <person name="Rehmany A."/>
            <person name="Rougon-Cardoso A."/>
            <person name="Ryden P."/>
            <person name="Torto-Alalibo T."/>
            <person name="Studholme D."/>
            <person name="Wang Y."/>
            <person name="Win J."/>
            <person name="Wood J."/>
            <person name="Clifton S.W."/>
            <person name="Rogers J."/>
            <person name="Van den Ackerveken G."/>
            <person name="Jones J.D."/>
            <person name="McDowell J.M."/>
            <person name="Beynon J."/>
            <person name="Tyler B.M."/>
        </authorList>
    </citation>
    <scope>NUCLEOTIDE SEQUENCE [LARGE SCALE GENOMIC DNA]</scope>
    <source>
        <strain evidence="12">Emoy2</strain>
    </source>
</reference>
<evidence type="ECO:0000256" key="4">
    <source>
        <dbReference type="ARBA" id="ARBA00022741"/>
    </source>
</evidence>
<dbReference type="Gene3D" id="1.10.510.10">
    <property type="entry name" value="Transferase(Phosphotransferase) domain 1"/>
    <property type="match status" value="1"/>
</dbReference>
<dbReference type="InterPro" id="IPR008271">
    <property type="entry name" value="Ser/Thr_kinase_AS"/>
</dbReference>
<dbReference type="eggNOG" id="KOG0583">
    <property type="taxonomic scope" value="Eukaryota"/>
</dbReference>
<dbReference type="InterPro" id="IPR011009">
    <property type="entry name" value="Kinase-like_dom_sf"/>
</dbReference>
<dbReference type="AlphaFoldDB" id="M4C1W0"/>
<dbReference type="EMBL" id="JH598106">
    <property type="status" value="NOT_ANNOTATED_CDS"/>
    <property type="molecule type" value="Genomic_DNA"/>
</dbReference>
<dbReference type="SUPFAM" id="SSF56112">
    <property type="entry name" value="Protein kinase-like (PK-like)"/>
    <property type="match status" value="2"/>
</dbReference>
<protein>
    <recommendedName>
        <fullName evidence="1">non-specific serine/threonine protein kinase</fullName>
        <ecNumber evidence="1">2.7.11.1</ecNumber>
    </recommendedName>
</protein>
<keyword evidence="2" id="KW-0723">Serine/threonine-protein kinase</keyword>
<dbReference type="HOGENOM" id="CLU_448714_0_0_1"/>
<feature type="compositionally biased region" description="Low complexity" evidence="9">
    <location>
        <begin position="620"/>
        <end position="638"/>
    </location>
</feature>